<sequence length="165" mass="18773">MTTSGNHAPDHWNVAIGREIPELKEFEKFLEIWDSTLAEVSTPAIGWAAKEALRRAVNAVIDDYRHDQPTSIDEVDHWYELYTRGQFPPLPLEVAPSQFPAPISDAAMICAITLGLVRTRWRSRDELMDAYQQWNPVFDPQADFTTHLRTRIPRGQEPRGCGSSV</sequence>
<evidence type="ECO:0000313" key="1">
    <source>
        <dbReference type="EMBL" id="MBH5386667.1"/>
    </source>
</evidence>
<reference evidence="1 2" key="1">
    <citation type="submission" date="2020-07" db="EMBL/GenBank/DDBJ databases">
        <title>Bradyrhizobium diversity isolated from nodules of indigenous legumes of Western Australia.</title>
        <authorList>
            <person name="Klepa M.S."/>
        </authorList>
    </citation>
    <scope>NUCLEOTIDE SEQUENCE [LARGE SCALE GENOMIC DNA]</scope>
    <source>
        <strain evidence="1 2">CNPSo 4019</strain>
    </source>
</reference>
<accession>A0ABS0P097</accession>
<proteinExistence type="predicted"/>
<gene>
    <name evidence="1" type="ORF">H1B27_10270</name>
</gene>
<dbReference type="RefSeq" id="WP_197965963.1">
    <property type="nucleotide sequence ID" value="NZ_JACEGD010000008.1"/>
</dbReference>
<dbReference type="EMBL" id="JACEGD010000008">
    <property type="protein sequence ID" value="MBH5386667.1"/>
    <property type="molecule type" value="Genomic_DNA"/>
</dbReference>
<dbReference type="Proteomes" id="UP001194539">
    <property type="component" value="Unassembled WGS sequence"/>
</dbReference>
<protein>
    <submittedName>
        <fullName evidence="1">Uncharacterized protein</fullName>
    </submittedName>
</protein>
<organism evidence="1 2">
    <name type="scientific">Bradyrhizobium diversitatis</name>
    <dbReference type="NCBI Taxonomy" id="2755406"/>
    <lineage>
        <taxon>Bacteria</taxon>
        <taxon>Pseudomonadati</taxon>
        <taxon>Pseudomonadota</taxon>
        <taxon>Alphaproteobacteria</taxon>
        <taxon>Hyphomicrobiales</taxon>
        <taxon>Nitrobacteraceae</taxon>
        <taxon>Bradyrhizobium</taxon>
    </lineage>
</organism>
<name>A0ABS0P097_9BRAD</name>
<comment type="caution">
    <text evidence="1">The sequence shown here is derived from an EMBL/GenBank/DDBJ whole genome shotgun (WGS) entry which is preliminary data.</text>
</comment>
<keyword evidence="2" id="KW-1185">Reference proteome</keyword>
<evidence type="ECO:0000313" key="2">
    <source>
        <dbReference type="Proteomes" id="UP001194539"/>
    </source>
</evidence>